<organism evidence="2">
    <name type="scientific">marine sediment metagenome</name>
    <dbReference type="NCBI Taxonomy" id="412755"/>
    <lineage>
        <taxon>unclassified sequences</taxon>
        <taxon>metagenomes</taxon>
        <taxon>ecological metagenomes</taxon>
    </lineage>
</organism>
<sequence>MITAQQKYNKTEKGKVSRKRARERYNCSEKGRVKNKEYNKQHYLSYHEEVRKQQRGYQCTVEGYLRCKYGDMLRRCNDPEHKSYKYYGGRGIKICERWWKFSDFLKDMGECPDGLSLERVNNNGNYEPGNCKWATQKEQCNNNRRNVKLTYKGKTMNMVQWAEELGISRACIWARINRRMPDEMIFTSRKFKPYEARDMN</sequence>
<name>A0A0F9HUU3_9ZZZZ</name>
<evidence type="ECO:0000256" key="1">
    <source>
        <dbReference type="SAM" id="MobiDB-lite"/>
    </source>
</evidence>
<protein>
    <submittedName>
        <fullName evidence="2">Uncharacterized protein</fullName>
    </submittedName>
</protein>
<dbReference type="AlphaFoldDB" id="A0A0F9HUU3"/>
<dbReference type="EMBL" id="LAZR01023327">
    <property type="protein sequence ID" value="KKL78882.1"/>
    <property type="molecule type" value="Genomic_DNA"/>
</dbReference>
<proteinExistence type="predicted"/>
<gene>
    <name evidence="2" type="ORF">LCGC14_2020410</name>
</gene>
<accession>A0A0F9HUU3</accession>
<feature type="region of interest" description="Disordered" evidence="1">
    <location>
        <begin position="1"/>
        <end position="21"/>
    </location>
</feature>
<comment type="caution">
    <text evidence="2">The sequence shown here is derived from an EMBL/GenBank/DDBJ whole genome shotgun (WGS) entry which is preliminary data.</text>
</comment>
<evidence type="ECO:0000313" key="2">
    <source>
        <dbReference type="EMBL" id="KKL78882.1"/>
    </source>
</evidence>
<reference evidence="2" key="1">
    <citation type="journal article" date="2015" name="Nature">
        <title>Complex archaea that bridge the gap between prokaryotes and eukaryotes.</title>
        <authorList>
            <person name="Spang A."/>
            <person name="Saw J.H."/>
            <person name="Jorgensen S.L."/>
            <person name="Zaremba-Niedzwiedzka K."/>
            <person name="Martijn J."/>
            <person name="Lind A.E."/>
            <person name="van Eijk R."/>
            <person name="Schleper C."/>
            <person name="Guy L."/>
            <person name="Ettema T.J."/>
        </authorList>
    </citation>
    <scope>NUCLEOTIDE SEQUENCE</scope>
</reference>